<dbReference type="GO" id="GO:0005886">
    <property type="term" value="C:plasma membrane"/>
    <property type="evidence" value="ECO:0007669"/>
    <property type="project" value="UniProtKB-SubCell"/>
</dbReference>
<dbReference type="STRING" id="84029.CROST_42220"/>
<evidence type="ECO:0000256" key="4">
    <source>
        <dbReference type="ARBA" id="ARBA00022989"/>
    </source>
</evidence>
<feature type="region of interest" description="Disordered" evidence="6">
    <location>
        <begin position="176"/>
        <end position="231"/>
    </location>
</feature>
<evidence type="ECO:0000313" key="7">
    <source>
        <dbReference type="EMBL" id="URZ10975.1"/>
    </source>
</evidence>
<accession>A0A1S8KYD2</accession>
<dbReference type="Pfam" id="PF12696">
    <property type="entry name" value="TraG-D_C"/>
    <property type="match status" value="1"/>
</dbReference>
<dbReference type="CDD" id="cd01127">
    <property type="entry name" value="TrwB_TraG_TraD_VirD4"/>
    <property type="match status" value="1"/>
</dbReference>
<dbReference type="InterPro" id="IPR051539">
    <property type="entry name" value="T4SS-coupling_protein"/>
</dbReference>
<evidence type="ECO:0000256" key="5">
    <source>
        <dbReference type="ARBA" id="ARBA00023136"/>
    </source>
</evidence>
<proteinExistence type="predicted"/>
<sequence length="231" mass="26077">MSSPNVGAIPDFTKKISTMRSRGISSCVIFQNIAQLQNRYPNNGWSEIIGNCDSRLFLGATDIITAEFVSKLLGTTTVKDTKLSKAVGIEGIFDLGHTTSGSLKRNLKNPDEVLRLPNKNEILILRGQNPLILDKMDYTKHRLSKEMKPIKVSDYKPEWTQGYFVETNKETIKKAEDKSSEIKNNLKNSNSDTEESKIKENESIKHSFSNNKSGSNRKNTKIKTTKKSDFW</sequence>
<dbReference type="RefSeq" id="WP_242953995.1">
    <property type="nucleotide sequence ID" value="NZ_CP096986.1"/>
</dbReference>
<dbReference type="KEGG" id="crw:CROST_016910"/>
<protein>
    <submittedName>
        <fullName evidence="7">Uncharacterized protein</fullName>
    </submittedName>
</protein>
<dbReference type="AlphaFoldDB" id="A0A1S8KYD2"/>
<feature type="compositionally biased region" description="Polar residues" evidence="6">
    <location>
        <begin position="182"/>
        <end position="191"/>
    </location>
</feature>
<dbReference type="SUPFAM" id="SSF52540">
    <property type="entry name" value="P-loop containing nucleoside triphosphate hydrolases"/>
    <property type="match status" value="1"/>
</dbReference>
<dbReference type="Gene3D" id="3.40.50.300">
    <property type="entry name" value="P-loop containing nucleotide triphosphate hydrolases"/>
    <property type="match status" value="1"/>
</dbReference>
<keyword evidence="3" id="KW-0812">Transmembrane</keyword>
<name>A0A1S8KYD2_9CLOT</name>
<keyword evidence="5" id="KW-0472">Membrane</keyword>
<evidence type="ECO:0000256" key="1">
    <source>
        <dbReference type="ARBA" id="ARBA00004651"/>
    </source>
</evidence>
<dbReference type="InterPro" id="IPR032689">
    <property type="entry name" value="TraG-D_C"/>
</dbReference>
<evidence type="ECO:0000256" key="2">
    <source>
        <dbReference type="ARBA" id="ARBA00022475"/>
    </source>
</evidence>
<gene>
    <name evidence="7" type="ORF">CROST_016910</name>
</gene>
<comment type="subcellular location">
    <subcellularLocation>
        <location evidence="1">Cell membrane</location>
        <topology evidence="1">Multi-pass membrane protein</topology>
    </subcellularLocation>
</comment>
<feature type="compositionally biased region" description="Basic and acidic residues" evidence="6">
    <location>
        <begin position="194"/>
        <end position="205"/>
    </location>
</feature>
<evidence type="ECO:0000256" key="3">
    <source>
        <dbReference type="ARBA" id="ARBA00022692"/>
    </source>
</evidence>
<dbReference type="PANTHER" id="PTHR37937">
    <property type="entry name" value="CONJUGATIVE TRANSFER: DNA TRANSPORT"/>
    <property type="match status" value="1"/>
</dbReference>
<keyword evidence="2" id="KW-1003">Cell membrane</keyword>
<reference evidence="7 8" key="1">
    <citation type="submission" date="2022-04" db="EMBL/GenBank/DDBJ databases">
        <title>Genome sequence of C. roseum typestrain.</title>
        <authorList>
            <person name="Poehlein A."/>
            <person name="Schoch T."/>
            <person name="Duerre P."/>
            <person name="Daniel R."/>
        </authorList>
    </citation>
    <scope>NUCLEOTIDE SEQUENCE [LARGE SCALE GENOMIC DNA]</scope>
    <source>
        <strain evidence="7 8">DSM 7320</strain>
    </source>
</reference>
<evidence type="ECO:0000313" key="8">
    <source>
        <dbReference type="Proteomes" id="UP000190951"/>
    </source>
</evidence>
<evidence type="ECO:0000256" key="6">
    <source>
        <dbReference type="SAM" id="MobiDB-lite"/>
    </source>
</evidence>
<organism evidence="7 8">
    <name type="scientific">Clostridium felsineum</name>
    <dbReference type="NCBI Taxonomy" id="36839"/>
    <lineage>
        <taxon>Bacteria</taxon>
        <taxon>Bacillati</taxon>
        <taxon>Bacillota</taxon>
        <taxon>Clostridia</taxon>
        <taxon>Eubacteriales</taxon>
        <taxon>Clostridiaceae</taxon>
        <taxon>Clostridium</taxon>
    </lineage>
</organism>
<dbReference type="EMBL" id="CP096983">
    <property type="protein sequence ID" value="URZ10975.1"/>
    <property type="molecule type" value="Genomic_DNA"/>
</dbReference>
<keyword evidence="4" id="KW-1133">Transmembrane helix</keyword>
<dbReference type="InterPro" id="IPR027417">
    <property type="entry name" value="P-loop_NTPase"/>
</dbReference>
<dbReference type="Proteomes" id="UP000190951">
    <property type="component" value="Chromosome"/>
</dbReference>
<feature type="compositionally biased region" description="Polar residues" evidence="6">
    <location>
        <begin position="206"/>
        <end position="217"/>
    </location>
</feature>
<dbReference type="PANTHER" id="PTHR37937:SF1">
    <property type="entry name" value="CONJUGATIVE TRANSFER: DNA TRANSPORT"/>
    <property type="match status" value="1"/>
</dbReference>
<keyword evidence="8" id="KW-1185">Reference proteome</keyword>